<accession>A0A6A6Q2F8</accession>
<dbReference type="EMBL" id="MU001632">
    <property type="protein sequence ID" value="KAF2486136.1"/>
    <property type="molecule type" value="Genomic_DNA"/>
</dbReference>
<keyword evidence="2" id="KW-1185">Reference proteome</keyword>
<proteinExistence type="predicted"/>
<organism evidence="1 2">
    <name type="scientific">Neohortaea acidophila</name>
    <dbReference type="NCBI Taxonomy" id="245834"/>
    <lineage>
        <taxon>Eukaryota</taxon>
        <taxon>Fungi</taxon>
        <taxon>Dikarya</taxon>
        <taxon>Ascomycota</taxon>
        <taxon>Pezizomycotina</taxon>
        <taxon>Dothideomycetes</taxon>
        <taxon>Dothideomycetidae</taxon>
        <taxon>Mycosphaerellales</taxon>
        <taxon>Teratosphaeriaceae</taxon>
        <taxon>Neohortaea</taxon>
    </lineage>
</organism>
<dbReference type="AlphaFoldDB" id="A0A6A6Q2F8"/>
<name>A0A6A6Q2F8_9PEZI</name>
<gene>
    <name evidence="1" type="ORF">BDY17DRAFT_307686</name>
</gene>
<dbReference type="CDD" id="cd07812">
    <property type="entry name" value="SRPBCC"/>
    <property type="match status" value="1"/>
</dbReference>
<dbReference type="RefSeq" id="XP_033592705.1">
    <property type="nucleotide sequence ID" value="XM_033735131.1"/>
</dbReference>
<dbReference type="OrthoDB" id="3657092at2759"/>
<evidence type="ECO:0008006" key="3">
    <source>
        <dbReference type="Google" id="ProtNLM"/>
    </source>
</evidence>
<evidence type="ECO:0000313" key="1">
    <source>
        <dbReference type="EMBL" id="KAF2486136.1"/>
    </source>
</evidence>
<reference evidence="1" key="1">
    <citation type="journal article" date="2020" name="Stud. Mycol.">
        <title>101 Dothideomycetes genomes: a test case for predicting lifestyles and emergence of pathogens.</title>
        <authorList>
            <person name="Haridas S."/>
            <person name="Albert R."/>
            <person name="Binder M."/>
            <person name="Bloem J."/>
            <person name="Labutti K."/>
            <person name="Salamov A."/>
            <person name="Andreopoulos B."/>
            <person name="Baker S."/>
            <person name="Barry K."/>
            <person name="Bills G."/>
            <person name="Bluhm B."/>
            <person name="Cannon C."/>
            <person name="Castanera R."/>
            <person name="Culley D."/>
            <person name="Daum C."/>
            <person name="Ezra D."/>
            <person name="Gonzalez J."/>
            <person name="Henrissat B."/>
            <person name="Kuo A."/>
            <person name="Liang C."/>
            <person name="Lipzen A."/>
            <person name="Lutzoni F."/>
            <person name="Magnuson J."/>
            <person name="Mondo S."/>
            <person name="Nolan M."/>
            <person name="Ohm R."/>
            <person name="Pangilinan J."/>
            <person name="Park H.-J."/>
            <person name="Ramirez L."/>
            <person name="Alfaro M."/>
            <person name="Sun H."/>
            <person name="Tritt A."/>
            <person name="Yoshinaga Y."/>
            <person name="Zwiers L.-H."/>
            <person name="Turgeon B."/>
            <person name="Goodwin S."/>
            <person name="Spatafora J."/>
            <person name="Crous P."/>
            <person name="Grigoriev I."/>
        </authorList>
    </citation>
    <scope>NUCLEOTIDE SEQUENCE</scope>
    <source>
        <strain evidence="1">CBS 113389</strain>
    </source>
</reference>
<dbReference type="Proteomes" id="UP000799767">
    <property type="component" value="Unassembled WGS sequence"/>
</dbReference>
<dbReference type="SUPFAM" id="SSF55961">
    <property type="entry name" value="Bet v1-like"/>
    <property type="match status" value="1"/>
</dbReference>
<dbReference type="InterPro" id="IPR023393">
    <property type="entry name" value="START-like_dom_sf"/>
</dbReference>
<dbReference type="GeneID" id="54476133"/>
<evidence type="ECO:0000313" key="2">
    <source>
        <dbReference type="Proteomes" id="UP000799767"/>
    </source>
</evidence>
<dbReference type="Gene3D" id="3.30.530.20">
    <property type="match status" value="1"/>
</dbReference>
<sequence length="173" mass="19175">MGNFSITSETVFAHPAERVYDFVSNPGNWGRTYKGSGGMHEGSKHLKLPLQIGDTWMEKVDLPPNTYHSEWTLITARRPTKFVFQQINKVGVNADGSGGVEGITTISYTFEPNIGHGMTLFTRNLTTELPKGVDIPDDLLTVCCRPGGIDRYHAAIEKELDAEFGKPKDAFKE</sequence>
<protein>
    <recommendedName>
        <fullName evidence="3">Polyketide cyclase</fullName>
    </recommendedName>
</protein>